<dbReference type="Proteomes" id="UP000326903">
    <property type="component" value="Unassembled WGS sequence"/>
</dbReference>
<evidence type="ECO:0000313" key="2">
    <source>
        <dbReference type="Proteomes" id="UP000326903"/>
    </source>
</evidence>
<dbReference type="AlphaFoldDB" id="A0A5J5I9Y0"/>
<keyword evidence="2" id="KW-1185">Reference proteome</keyword>
<protein>
    <submittedName>
        <fullName evidence="1">Uncharacterized protein</fullName>
    </submittedName>
</protein>
<dbReference type="RefSeq" id="WP_150416986.1">
    <property type="nucleotide sequence ID" value="NZ_VYQF01000013.1"/>
</dbReference>
<evidence type="ECO:0000313" key="1">
    <source>
        <dbReference type="EMBL" id="KAA9034614.1"/>
    </source>
</evidence>
<sequence length="77" mass="9109">MIDNIEKFESFLFTNYPEIYKEVKGIIWYSPSSIYENTINVFNPYSDDKKKALEFENIIAEYGHTPLTRLTPKILAR</sequence>
<name>A0A5J5I9Y0_9BACT</name>
<gene>
    <name evidence="1" type="ORF">FW778_21630</name>
</gene>
<proteinExistence type="predicted"/>
<accession>A0A5J5I9Y0</accession>
<dbReference type="EMBL" id="VYQF01000013">
    <property type="protein sequence ID" value="KAA9034614.1"/>
    <property type="molecule type" value="Genomic_DNA"/>
</dbReference>
<comment type="caution">
    <text evidence="1">The sequence shown here is derived from an EMBL/GenBank/DDBJ whole genome shotgun (WGS) entry which is preliminary data.</text>
</comment>
<reference evidence="1 2" key="1">
    <citation type="submission" date="2019-09" db="EMBL/GenBank/DDBJ databases">
        <title>Draft genome sequence of Ginsengibacter sp. BR5-29.</title>
        <authorList>
            <person name="Im W.-T."/>
        </authorList>
    </citation>
    <scope>NUCLEOTIDE SEQUENCE [LARGE SCALE GENOMIC DNA]</scope>
    <source>
        <strain evidence="1 2">BR5-29</strain>
    </source>
</reference>
<organism evidence="1 2">
    <name type="scientific">Ginsengibacter hankyongi</name>
    <dbReference type="NCBI Taxonomy" id="2607284"/>
    <lineage>
        <taxon>Bacteria</taxon>
        <taxon>Pseudomonadati</taxon>
        <taxon>Bacteroidota</taxon>
        <taxon>Chitinophagia</taxon>
        <taxon>Chitinophagales</taxon>
        <taxon>Chitinophagaceae</taxon>
        <taxon>Ginsengibacter</taxon>
    </lineage>
</organism>